<reference evidence="2 3" key="1">
    <citation type="submission" date="2015-01" db="EMBL/GenBank/DDBJ databases">
        <title>The Genome Sequence of Exophiala spinifera CBS89968.</title>
        <authorList>
            <consortium name="The Broad Institute Genomics Platform"/>
            <person name="Cuomo C."/>
            <person name="de Hoog S."/>
            <person name="Gorbushina A."/>
            <person name="Stielow B."/>
            <person name="Teixiera M."/>
            <person name="Abouelleil A."/>
            <person name="Chapman S.B."/>
            <person name="Priest M."/>
            <person name="Young S.K."/>
            <person name="Wortman J."/>
            <person name="Nusbaum C."/>
            <person name="Birren B."/>
        </authorList>
    </citation>
    <scope>NUCLEOTIDE SEQUENCE [LARGE SCALE GENOMIC DNA]</scope>
    <source>
        <strain evidence="2 3">CBS 89968</strain>
    </source>
</reference>
<feature type="compositionally biased region" description="Low complexity" evidence="1">
    <location>
        <begin position="1"/>
        <end position="11"/>
    </location>
</feature>
<proteinExistence type="predicted"/>
<keyword evidence="3" id="KW-1185">Reference proteome</keyword>
<dbReference type="STRING" id="91928.A0A0D2BLX7"/>
<evidence type="ECO:0000313" key="3">
    <source>
        <dbReference type="Proteomes" id="UP000053328"/>
    </source>
</evidence>
<dbReference type="GeneID" id="27327231"/>
<dbReference type="PANTHER" id="PTHR42791:SF1">
    <property type="entry name" value="N-ACETYLTRANSFERASE DOMAIN-CONTAINING PROTEIN"/>
    <property type="match status" value="1"/>
</dbReference>
<name>A0A0D2BLX7_9EURO</name>
<dbReference type="OrthoDB" id="410198at2759"/>
<feature type="region of interest" description="Disordered" evidence="1">
    <location>
        <begin position="134"/>
        <end position="166"/>
    </location>
</feature>
<dbReference type="InterPro" id="IPR052523">
    <property type="entry name" value="Trichothecene_AcTrans"/>
</dbReference>
<gene>
    <name evidence="2" type="ORF">PV08_00148</name>
</gene>
<protein>
    <recommendedName>
        <fullName evidence="4">N-acetyltransferase domain-containing protein</fullName>
    </recommendedName>
</protein>
<dbReference type="Proteomes" id="UP000053328">
    <property type="component" value="Unassembled WGS sequence"/>
</dbReference>
<evidence type="ECO:0008006" key="4">
    <source>
        <dbReference type="Google" id="ProtNLM"/>
    </source>
</evidence>
<dbReference type="RefSeq" id="XP_016239791.1">
    <property type="nucleotide sequence ID" value="XM_016374515.1"/>
</dbReference>
<dbReference type="VEuPathDB" id="FungiDB:PV08_00148"/>
<dbReference type="AlphaFoldDB" id="A0A0D2BLX7"/>
<dbReference type="PANTHER" id="PTHR42791">
    <property type="entry name" value="GNAT FAMILY ACETYLTRANSFERASE"/>
    <property type="match status" value="1"/>
</dbReference>
<dbReference type="Gene3D" id="3.40.630.30">
    <property type="match status" value="1"/>
</dbReference>
<sequence length="270" mass="29448">MSSSSTSTQSQPYKVIPSDSQDDLDHFIDIISDSFAATALTTSFIVDNDKTPPPYPSPLVNKDRRRRHFASGILDSAASGAELVQAGNWSAVALWEPPHFQGKAFIDSKADPGTLLTEWRGRVSAAKARCLALPPSTELSPSTDSDSTSTSDSDGDKEAAPAPPEEQQLLRPYYHLSFLARNKSVSKVEGSINAVMTPFLNRARDENVAAWLEATTPQAARIYEHFGFRIVEKITIGKGKIDHEGWPSGDGQEGEGVTAWAMVYDQHLRD</sequence>
<organism evidence="2 3">
    <name type="scientific">Exophiala spinifera</name>
    <dbReference type="NCBI Taxonomy" id="91928"/>
    <lineage>
        <taxon>Eukaryota</taxon>
        <taxon>Fungi</taxon>
        <taxon>Dikarya</taxon>
        <taxon>Ascomycota</taxon>
        <taxon>Pezizomycotina</taxon>
        <taxon>Eurotiomycetes</taxon>
        <taxon>Chaetothyriomycetidae</taxon>
        <taxon>Chaetothyriales</taxon>
        <taxon>Herpotrichiellaceae</taxon>
        <taxon>Exophiala</taxon>
    </lineage>
</organism>
<feature type="region of interest" description="Disordered" evidence="1">
    <location>
        <begin position="1"/>
        <end position="20"/>
    </location>
</feature>
<evidence type="ECO:0000256" key="1">
    <source>
        <dbReference type="SAM" id="MobiDB-lite"/>
    </source>
</evidence>
<evidence type="ECO:0000313" key="2">
    <source>
        <dbReference type="EMBL" id="KIW19575.1"/>
    </source>
</evidence>
<feature type="compositionally biased region" description="Low complexity" evidence="1">
    <location>
        <begin position="134"/>
        <end position="152"/>
    </location>
</feature>
<dbReference type="EMBL" id="KN847492">
    <property type="protein sequence ID" value="KIW19575.1"/>
    <property type="molecule type" value="Genomic_DNA"/>
</dbReference>
<dbReference type="HOGENOM" id="CLU_069195_0_0_1"/>
<accession>A0A0D2BLX7</accession>